<dbReference type="GO" id="GO:0030956">
    <property type="term" value="C:glutamyl-tRNA(Gln) amidotransferase complex"/>
    <property type="evidence" value="ECO:0007669"/>
    <property type="project" value="UniProtKB-UniRule"/>
</dbReference>
<dbReference type="InterPro" id="IPR023631">
    <property type="entry name" value="Amidase_dom"/>
</dbReference>
<dbReference type="AlphaFoldDB" id="A0A164KTJ9"/>
<accession>A0A164KTJ9</accession>
<name>A0A164KTJ9_9CRUS</name>
<keyword evidence="3 7" id="KW-0547">Nucleotide-binding</keyword>
<dbReference type="GO" id="GO:0070681">
    <property type="term" value="P:glutaminyl-tRNAGln biosynthesis via transamidation"/>
    <property type="evidence" value="ECO:0007669"/>
    <property type="project" value="UniProtKB-UniRule"/>
</dbReference>
<reference evidence="9 10" key="1">
    <citation type="submission" date="2016-03" db="EMBL/GenBank/DDBJ databases">
        <title>EvidentialGene: Evidence-directed Construction of Genes on Genomes.</title>
        <authorList>
            <person name="Gilbert D.G."/>
            <person name="Choi J.-H."/>
            <person name="Mockaitis K."/>
            <person name="Colbourne J."/>
            <person name="Pfrender M."/>
        </authorList>
    </citation>
    <scope>NUCLEOTIDE SEQUENCE [LARGE SCALE GENOMIC DNA]</scope>
    <source>
        <strain evidence="9 10">Xinb3</strain>
        <tissue evidence="9">Complete organism</tissue>
    </source>
</reference>
<evidence type="ECO:0000256" key="1">
    <source>
        <dbReference type="ARBA" id="ARBA00008069"/>
    </source>
</evidence>
<keyword evidence="10" id="KW-1185">Reference proteome</keyword>
<protein>
    <recommendedName>
        <fullName evidence="7">Glutamyl-tRNA(Gln) amidotransferase subunit A, mitochondrial</fullName>
        <shortName evidence="7">Glu-AdT subunit A</shortName>
        <ecNumber evidence="7">6.3.5.7</ecNumber>
    </recommendedName>
</protein>
<comment type="catalytic activity">
    <reaction evidence="6 7">
        <text>L-glutamyl-tRNA(Gln) + L-glutamine + ATP + H2O = L-glutaminyl-tRNA(Gln) + L-glutamate + ADP + phosphate + H(+)</text>
        <dbReference type="Rhea" id="RHEA:17521"/>
        <dbReference type="Rhea" id="RHEA-COMP:9681"/>
        <dbReference type="Rhea" id="RHEA-COMP:9684"/>
        <dbReference type="ChEBI" id="CHEBI:15377"/>
        <dbReference type="ChEBI" id="CHEBI:15378"/>
        <dbReference type="ChEBI" id="CHEBI:29985"/>
        <dbReference type="ChEBI" id="CHEBI:30616"/>
        <dbReference type="ChEBI" id="CHEBI:43474"/>
        <dbReference type="ChEBI" id="CHEBI:58359"/>
        <dbReference type="ChEBI" id="CHEBI:78520"/>
        <dbReference type="ChEBI" id="CHEBI:78521"/>
        <dbReference type="ChEBI" id="CHEBI:456216"/>
        <dbReference type="EC" id="6.3.5.7"/>
    </reaction>
</comment>
<feature type="active site" description="Charge relay system" evidence="7">
    <location>
        <position position="67"/>
    </location>
</feature>
<keyword evidence="7" id="KW-0496">Mitochondrion</keyword>
<dbReference type="GO" id="GO:0032543">
    <property type="term" value="P:mitochondrial translation"/>
    <property type="evidence" value="ECO:0007669"/>
    <property type="project" value="UniProtKB-UniRule"/>
</dbReference>
<dbReference type="PANTHER" id="PTHR11895">
    <property type="entry name" value="TRANSAMIDASE"/>
    <property type="match status" value="1"/>
</dbReference>
<comment type="subunit">
    <text evidence="7">Subunit of the heterotrimeric GatCAB amidotransferase (AdT) complex, composed of A, B and C subunits.</text>
</comment>
<keyword evidence="4 7" id="KW-0067">ATP-binding</keyword>
<dbReference type="Proteomes" id="UP000076858">
    <property type="component" value="Unassembled WGS sequence"/>
</dbReference>
<gene>
    <name evidence="9" type="ORF">APZ42_033707</name>
</gene>
<dbReference type="InterPro" id="IPR020556">
    <property type="entry name" value="Amidase_CS"/>
</dbReference>
<dbReference type="GO" id="GO:0016740">
    <property type="term" value="F:transferase activity"/>
    <property type="evidence" value="ECO:0007669"/>
    <property type="project" value="UniProtKB-KW"/>
</dbReference>
<dbReference type="STRING" id="35525.A0A164KTJ9"/>
<evidence type="ECO:0000313" key="9">
    <source>
        <dbReference type="EMBL" id="KZS03520.1"/>
    </source>
</evidence>
<dbReference type="Pfam" id="PF01425">
    <property type="entry name" value="Amidase"/>
    <property type="match status" value="2"/>
</dbReference>
<evidence type="ECO:0000256" key="7">
    <source>
        <dbReference type="HAMAP-Rule" id="MF_03150"/>
    </source>
</evidence>
<feature type="active site" description="Acyl-ester intermediate" evidence="7">
    <location>
        <position position="190"/>
    </location>
</feature>
<dbReference type="Gene3D" id="3.90.1300.10">
    <property type="entry name" value="Amidase signature (AS) domain"/>
    <property type="match status" value="1"/>
</dbReference>
<evidence type="ECO:0000313" key="10">
    <source>
        <dbReference type="Proteomes" id="UP000076858"/>
    </source>
</evidence>
<evidence type="ECO:0000259" key="8">
    <source>
        <dbReference type="Pfam" id="PF01425"/>
    </source>
</evidence>
<dbReference type="InterPro" id="IPR036928">
    <property type="entry name" value="AS_sf"/>
</dbReference>
<comment type="caution">
    <text evidence="9">The sequence shown here is derived from an EMBL/GenBank/DDBJ whole genome shotgun (WGS) entry which is preliminary data.</text>
</comment>
<keyword evidence="9" id="KW-0808">Transferase</keyword>
<evidence type="ECO:0000256" key="6">
    <source>
        <dbReference type="ARBA" id="ARBA00047407"/>
    </source>
</evidence>
<dbReference type="GO" id="GO:0005524">
    <property type="term" value="F:ATP binding"/>
    <property type="evidence" value="ECO:0007669"/>
    <property type="project" value="UniProtKB-KW"/>
</dbReference>
<dbReference type="PROSITE" id="PS00571">
    <property type="entry name" value="AMIDASES"/>
    <property type="match status" value="1"/>
</dbReference>
<evidence type="ECO:0000256" key="2">
    <source>
        <dbReference type="ARBA" id="ARBA00022598"/>
    </source>
</evidence>
<evidence type="ECO:0000256" key="3">
    <source>
        <dbReference type="ARBA" id="ARBA00022741"/>
    </source>
</evidence>
<dbReference type="EMBL" id="LRGB01003257">
    <property type="protein sequence ID" value="KZS03520.1"/>
    <property type="molecule type" value="Genomic_DNA"/>
</dbReference>
<dbReference type="OrthoDB" id="421993at2759"/>
<comment type="function">
    <text evidence="7">Allows the formation of correctly charged Gln-tRNA(Gln) through the transamidation of misacylated Glu-tRNA(Gln) in the mitochondria. The reaction takes place in the presence of glutamine and ATP through an activated gamma-phospho-Glu-tRNA(Gln).</text>
</comment>
<dbReference type="HAMAP" id="MF_00120">
    <property type="entry name" value="GatA"/>
    <property type="match status" value="1"/>
</dbReference>
<feature type="domain" description="Amidase" evidence="8">
    <location>
        <begin position="19"/>
        <end position="139"/>
    </location>
</feature>
<evidence type="ECO:0000256" key="5">
    <source>
        <dbReference type="ARBA" id="ARBA00022917"/>
    </source>
</evidence>
<dbReference type="GO" id="GO:0050567">
    <property type="term" value="F:glutaminyl-tRNA synthase (glutamine-hydrolyzing) activity"/>
    <property type="evidence" value="ECO:0007669"/>
    <property type="project" value="UniProtKB-UniRule"/>
</dbReference>
<feature type="domain" description="Amidase" evidence="8">
    <location>
        <begin position="158"/>
        <end position="485"/>
    </location>
</feature>
<dbReference type="SUPFAM" id="SSF75304">
    <property type="entry name" value="Amidase signature (AS) enzymes"/>
    <property type="match status" value="1"/>
</dbReference>
<keyword evidence="5 7" id="KW-0648">Protein biosynthesis</keyword>
<keyword evidence="2 7" id="KW-0436">Ligase</keyword>
<dbReference type="PANTHER" id="PTHR11895:SF7">
    <property type="entry name" value="GLUTAMYL-TRNA(GLN) AMIDOTRANSFERASE SUBUNIT A, MITOCHONDRIAL"/>
    <property type="match status" value="1"/>
</dbReference>
<feature type="active site" description="Charge relay system" evidence="7">
    <location>
        <position position="166"/>
    </location>
</feature>
<sequence length="505" mass="55517">MLQQLKNGGCSVQELYVQCLNRVQMIKSLNAYITVTNKISQIQLEESAQRYLKGIPRPIEGIPIAVKDNFCTKNIKTTCASRMLENFIPTYNATVVQRLLDSGAILMGKTNMDEFGMGLENLSGTTESIFGPTRNIWGSHVIQKLNTNFKESFSSPPDDFFIAGGSSGGSAVAVASGSCTVALGSDTGGSVRNPASYCGVVGFKPSYGSLSRYGLIPLVNSMDVPGILARTVGDCRSAFDIIKGWDPKDSTTLQRPLNKSKLKRTSAKLSKLCVGIPKEFHCPGLSSEVSDAWRDVMDLLENCGIRVVQVSLPHTSYSIACYSVLNPCEVASNMARYDGLRYGYRATGKNLNSTESLYAATRSQALNQIVRGRILAGNYFLLKENYDKYFVQALKLRRLIYEDYVKLWSTGVDLLLTPVTLSDAPLFSEFNQKDSRAQSADQDYCTQPANMAGIPALSLPVRMSKRNLPLSIQLMAPHFDDETLLDVAELVEKELNFPQPTFKEA</sequence>
<comment type="subcellular location">
    <subcellularLocation>
        <location evidence="7">Mitochondrion</location>
    </subcellularLocation>
</comment>
<comment type="similarity">
    <text evidence="1 7">Belongs to the amidase family. GatA subfamily.</text>
</comment>
<organism evidence="9 10">
    <name type="scientific">Daphnia magna</name>
    <dbReference type="NCBI Taxonomy" id="35525"/>
    <lineage>
        <taxon>Eukaryota</taxon>
        <taxon>Metazoa</taxon>
        <taxon>Ecdysozoa</taxon>
        <taxon>Arthropoda</taxon>
        <taxon>Crustacea</taxon>
        <taxon>Branchiopoda</taxon>
        <taxon>Diplostraca</taxon>
        <taxon>Cladocera</taxon>
        <taxon>Anomopoda</taxon>
        <taxon>Daphniidae</taxon>
        <taxon>Daphnia</taxon>
    </lineage>
</organism>
<dbReference type="EC" id="6.3.5.7" evidence="7"/>
<proteinExistence type="inferred from homology"/>
<evidence type="ECO:0000256" key="4">
    <source>
        <dbReference type="ARBA" id="ARBA00022840"/>
    </source>
</evidence>
<dbReference type="InterPro" id="IPR004412">
    <property type="entry name" value="GatA"/>
</dbReference>
<dbReference type="InterPro" id="IPR000120">
    <property type="entry name" value="Amidase"/>
</dbReference>
<dbReference type="GO" id="GO:0005739">
    <property type="term" value="C:mitochondrion"/>
    <property type="evidence" value="ECO:0007669"/>
    <property type="project" value="UniProtKB-SubCell"/>
</dbReference>